<evidence type="ECO:0000256" key="4">
    <source>
        <dbReference type="ARBA" id="ARBA00012477"/>
    </source>
</evidence>
<keyword evidence="5" id="KW-0819">tRNA processing</keyword>
<evidence type="ECO:0000256" key="3">
    <source>
        <dbReference type="ARBA" id="ARBA00007823"/>
    </source>
</evidence>
<protein>
    <recommendedName>
        <fullName evidence="4">ribonuclease Z</fullName>
        <ecNumber evidence="4">3.1.26.11</ecNumber>
    </recommendedName>
</protein>
<proteinExistence type="inferred from homology"/>
<dbReference type="PANTHER" id="PTHR12553">
    <property type="entry name" value="ZINC PHOSPHODIESTERASE ELAC PROTEIN 2"/>
    <property type="match status" value="1"/>
</dbReference>
<evidence type="ECO:0000256" key="10">
    <source>
        <dbReference type="ARBA" id="ARBA00022833"/>
    </source>
</evidence>
<keyword evidence="7" id="KW-0479">Metal-binding</keyword>
<organism evidence="12 13">
    <name type="scientific">Monosiga brevicollis</name>
    <name type="common">Choanoflagellate</name>
    <dbReference type="NCBI Taxonomy" id="81824"/>
    <lineage>
        <taxon>Eukaryota</taxon>
        <taxon>Choanoflagellata</taxon>
        <taxon>Craspedida</taxon>
        <taxon>Salpingoecidae</taxon>
        <taxon>Monosiga</taxon>
    </lineage>
</organism>
<dbReference type="InterPro" id="IPR036866">
    <property type="entry name" value="RibonucZ/Hydroxyglut_hydro"/>
</dbReference>
<evidence type="ECO:0000256" key="8">
    <source>
        <dbReference type="ARBA" id="ARBA00022759"/>
    </source>
</evidence>
<name>A9V1J1_MONBE</name>
<dbReference type="RefSeq" id="XP_001746553.1">
    <property type="nucleotide sequence ID" value="XM_001746501.1"/>
</dbReference>
<keyword evidence="6" id="KW-0540">Nuclease</keyword>
<dbReference type="PANTHER" id="PTHR12553:SF49">
    <property type="entry name" value="ZINC PHOSPHODIESTERASE ELAC PROTEIN 2"/>
    <property type="match status" value="1"/>
</dbReference>
<dbReference type="GO" id="GO:0005739">
    <property type="term" value="C:mitochondrion"/>
    <property type="evidence" value="ECO:0000318"/>
    <property type="project" value="GO_Central"/>
</dbReference>
<evidence type="ECO:0000313" key="13">
    <source>
        <dbReference type="Proteomes" id="UP000001357"/>
    </source>
</evidence>
<dbReference type="Proteomes" id="UP000001357">
    <property type="component" value="Unassembled WGS sequence"/>
</dbReference>
<dbReference type="GO" id="GO:0046872">
    <property type="term" value="F:metal ion binding"/>
    <property type="evidence" value="ECO:0007669"/>
    <property type="project" value="UniProtKB-KW"/>
</dbReference>
<dbReference type="GO" id="GO:0042781">
    <property type="term" value="F:3'-tRNA processing endoribonuclease activity"/>
    <property type="evidence" value="ECO:0000318"/>
    <property type="project" value="GO_Central"/>
</dbReference>
<sequence length="424" mass="46697">MRRVFSCNGMVLANSAADRDMNVGVRSKCPWKPFPCRDTISTRRGLGEHAMTQPHRRSRAPPQRKAVKASGESAVEARDGSVPKVANSNKSNGSEDGDSEQQTGRADGAGDVHVVGPSHTCRHLAAQAYIMHWQYPRVCVTEQGHIAPLLPLTPRLFFRTTVCQCFAERLVVYEDEHVAIQALVAAVSDDASASSAAKPQPVAPSSRQPRRGLLALFQRDWHVRNGGRHVALWQYRLRQQHSQLWIIDVATEDAAHWVHQHLLSNPSDATPDLVIHLAPTDVTSSPTYQNILATLASAYHLFVRADEASDRLWRVGSTWDLRAGRMVDSQVNFGPSSAPHTASGLVRAPLTPIVLTFLGTGSAEPSKAFVAAAMHVQVMIHEATFNSALQDHALRKRHSTMEEALSVAQRAQARWLICTHFSQR</sequence>
<evidence type="ECO:0000256" key="6">
    <source>
        <dbReference type="ARBA" id="ARBA00022722"/>
    </source>
</evidence>
<gene>
    <name evidence="12" type="ORF">MONBRDRAFT_8923</name>
</gene>
<comment type="cofactor">
    <cofactor evidence="2">
        <name>Zn(2+)</name>
        <dbReference type="ChEBI" id="CHEBI:29105"/>
    </cofactor>
</comment>
<keyword evidence="10" id="KW-0862">Zinc</keyword>
<dbReference type="STRING" id="81824.A9V1J1"/>
<feature type="compositionally biased region" description="Polar residues" evidence="11">
    <location>
        <begin position="86"/>
        <end position="104"/>
    </location>
</feature>
<keyword evidence="13" id="KW-1185">Reference proteome</keyword>
<dbReference type="InterPro" id="IPR047151">
    <property type="entry name" value="RNZ2-like"/>
</dbReference>
<dbReference type="SUPFAM" id="SSF56281">
    <property type="entry name" value="Metallo-hydrolase/oxidoreductase"/>
    <property type="match status" value="1"/>
</dbReference>
<evidence type="ECO:0000256" key="11">
    <source>
        <dbReference type="SAM" id="MobiDB-lite"/>
    </source>
</evidence>
<keyword evidence="8" id="KW-0255">Endonuclease</keyword>
<dbReference type="InParanoid" id="A9V1J1"/>
<comment type="similarity">
    <text evidence="3">Belongs to the RNase Z family.</text>
</comment>
<evidence type="ECO:0000256" key="5">
    <source>
        <dbReference type="ARBA" id="ARBA00022694"/>
    </source>
</evidence>
<dbReference type="AlphaFoldDB" id="A9V1J1"/>
<dbReference type="Gene3D" id="3.60.15.10">
    <property type="entry name" value="Ribonuclease Z/Hydroxyacylglutathione hydrolase-like"/>
    <property type="match status" value="1"/>
</dbReference>
<dbReference type="EMBL" id="CH991554">
    <property type="protein sequence ID" value="EDQ88449.1"/>
    <property type="molecule type" value="Genomic_DNA"/>
</dbReference>
<evidence type="ECO:0000256" key="7">
    <source>
        <dbReference type="ARBA" id="ARBA00022723"/>
    </source>
</evidence>
<dbReference type="KEGG" id="mbr:MONBRDRAFT_8923"/>
<dbReference type="eggNOG" id="KOG2121">
    <property type="taxonomic scope" value="Eukaryota"/>
</dbReference>
<evidence type="ECO:0000256" key="2">
    <source>
        <dbReference type="ARBA" id="ARBA00001947"/>
    </source>
</evidence>
<accession>A9V1J1</accession>
<evidence type="ECO:0000313" key="12">
    <source>
        <dbReference type="EMBL" id="EDQ88449.1"/>
    </source>
</evidence>
<feature type="region of interest" description="Disordered" evidence="11">
    <location>
        <begin position="38"/>
        <end position="112"/>
    </location>
</feature>
<evidence type="ECO:0000256" key="1">
    <source>
        <dbReference type="ARBA" id="ARBA00000402"/>
    </source>
</evidence>
<evidence type="ECO:0000256" key="9">
    <source>
        <dbReference type="ARBA" id="ARBA00022801"/>
    </source>
</evidence>
<dbReference type="GeneID" id="5891990"/>
<reference evidence="12 13" key="1">
    <citation type="journal article" date="2008" name="Nature">
        <title>The genome of the choanoflagellate Monosiga brevicollis and the origin of metazoans.</title>
        <authorList>
            <consortium name="JGI Sequencing"/>
            <person name="King N."/>
            <person name="Westbrook M.J."/>
            <person name="Young S.L."/>
            <person name="Kuo A."/>
            <person name="Abedin M."/>
            <person name="Chapman J."/>
            <person name="Fairclough S."/>
            <person name="Hellsten U."/>
            <person name="Isogai Y."/>
            <person name="Letunic I."/>
            <person name="Marr M."/>
            <person name="Pincus D."/>
            <person name="Putnam N."/>
            <person name="Rokas A."/>
            <person name="Wright K.J."/>
            <person name="Zuzow R."/>
            <person name="Dirks W."/>
            <person name="Good M."/>
            <person name="Goodstein D."/>
            <person name="Lemons D."/>
            <person name="Li W."/>
            <person name="Lyons J.B."/>
            <person name="Morris A."/>
            <person name="Nichols S."/>
            <person name="Richter D.J."/>
            <person name="Salamov A."/>
            <person name="Bork P."/>
            <person name="Lim W.A."/>
            <person name="Manning G."/>
            <person name="Miller W.T."/>
            <person name="McGinnis W."/>
            <person name="Shapiro H."/>
            <person name="Tjian R."/>
            <person name="Grigoriev I.V."/>
            <person name="Rokhsar D."/>
        </authorList>
    </citation>
    <scope>NUCLEOTIDE SEQUENCE [LARGE SCALE GENOMIC DNA]</scope>
    <source>
        <strain evidence="13">MX1 / ATCC 50154</strain>
    </source>
</reference>
<dbReference type="EC" id="3.1.26.11" evidence="4"/>
<dbReference type="GO" id="GO:1990180">
    <property type="term" value="P:mitochondrial tRNA 3'-end processing"/>
    <property type="evidence" value="ECO:0000318"/>
    <property type="project" value="GO_Central"/>
</dbReference>
<comment type="catalytic activity">
    <reaction evidence="1">
        <text>Endonucleolytic cleavage of RNA, removing extra 3' nucleotides from tRNA precursor, generating 3' termini of tRNAs. A 3'-hydroxy group is left at the tRNA terminus and a 5'-phosphoryl group is left at the trailer molecule.</text>
        <dbReference type="EC" id="3.1.26.11"/>
    </reaction>
</comment>
<keyword evidence="9" id="KW-0378">Hydrolase</keyword>